<accession>A0A0R2TBW0</accession>
<feature type="domain" description="Heme NO-binding" evidence="1">
    <location>
        <begin position="2"/>
        <end position="161"/>
    </location>
</feature>
<dbReference type="PANTHER" id="PTHR45655:SF13">
    <property type="entry name" value="SOLUBLE GUANYLATE CYCLASE GCY-32-RELATED"/>
    <property type="match status" value="1"/>
</dbReference>
<proteinExistence type="predicted"/>
<reference evidence="2 3" key="1">
    <citation type="submission" date="2015-10" db="EMBL/GenBank/DDBJ databases">
        <title>Metagenome-Assembled Genomes uncover a global brackish microbiome.</title>
        <authorList>
            <person name="Hugerth L.W."/>
            <person name="Larsson J."/>
            <person name="Alneberg J."/>
            <person name="Lindh M.V."/>
            <person name="Legrand C."/>
            <person name="Pinhassi J."/>
            <person name="Andersson A.F."/>
        </authorList>
    </citation>
    <scope>NUCLEOTIDE SEQUENCE [LARGE SCALE GENOMIC DNA]</scope>
    <source>
        <strain evidence="2">BACL4 MAG-120920-bin41</strain>
    </source>
</reference>
<dbReference type="InterPro" id="IPR011644">
    <property type="entry name" value="Heme_NO-bd"/>
</dbReference>
<dbReference type="SUPFAM" id="SSF111126">
    <property type="entry name" value="Ligand-binding domain in the NO signalling and Golgi transport"/>
    <property type="match status" value="1"/>
</dbReference>
<evidence type="ECO:0000313" key="2">
    <source>
        <dbReference type="EMBL" id="KRO84767.1"/>
    </source>
</evidence>
<gene>
    <name evidence="2" type="ORF">ABR72_10585</name>
</gene>
<dbReference type="InterPro" id="IPR038158">
    <property type="entry name" value="H-NOX_domain_sf"/>
</dbReference>
<evidence type="ECO:0000313" key="3">
    <source>
        <dbReference type="Proteomes" id="UP000051547"/>
    </source>
</evidence>
<dbReference type="EMBL" id="LIBE01000145">
    <property type="protein sequence ID" value="KRO84767.1"/>
    <property type="molecule type" value="Genomic_DNA"/>
</dbReference>
<organism evidence="2 3">
    <name type="scientific">OM182 bacterium BACL3 MAG-120920-bin41</name>
    <dbReference type="NCBI Taxonomy" id="1655580"/>
    <lineage>
        <taxon>Bacteria</taxon>
        <taxon>Pseudomonadati</taxon>
        <taxon>Pseudomonadota</taxon>
        <taxon>Gammaproteobacteria</taxon>
        <taxon>OMG group</taxon>
        <taxon>OM182 clade</taxon>
    </lineage>
</organism>
<dbReference type="GO" id="GO:0020037">
    <property type="term" value="F:heme binding"/>
    <property type="evidence" value="ECO:0007669"/>
    <property type="project" value="InterPro"/>
</dbReference>
<protein>
    <recommendedName>
        <fullName evidence="1">Heme NO-binding domain-containing protein</fullName>
    </recommendedName>
</protein>
<name>A0A0R2TBW0_9GAMM</name>
<comment type="caution">
    <text evidence="2">The sequence shown here is derived from an EMBL/GenBank/DDBJ whole genome shotgun (WGS) entry which is preliminary data.</text>
</comment>
<dbReference type="PANTHER" id="PTHR45655">
    <property type="entry name" value="GUANYLATE CYCLASE SOLUBLE SUBUNIT BETA-2"/>
    <property type="match status" value="1"/>
</dbReference>
<dbReference type="InterPro" id="IPR024096">
    <property type="entry name" value="NO_sig/Golgi_transp_ligand-bd"/>
</dbReference>
<dbReference type="AlphaFoldDB" id="A0A0R2TBW0"/>
<evidence type="ECO:0000259" key="1">
    <source>
        <dbReference type="Pfam" id="PF07700"/>
    </source>
</evidence>
<dbReference type="Gene3D" id="3.90.1520.10">
    <property type="entry name" value="H-NOX domain"/>
    <property type="match status" value="1"/>
</dbReference>
<dbReference type="Pfam" id="PF07700">
    <property type="entry name" value="HNOB"/>
    <property type="match status" value="1"/>
</dbReference>
<sequence length="187" mass="20670">MYGMIHKAIRDMVKTVHGEQAWLSVLNESGAADGDFLSLRSYNDEIAYNLVGACSKILGAPAEACLEDFGRFWILVTASEHYGDMMRSYGQDTFSLLGKMDEMHERISSTFSGYKPPYFTVEVIDEHHYLLHYRSIRAGLSPFVIGLVLGLGEFYSEPVSIALDKTENADGGEYSVFSVTRGMAAGA</sequence>
<dbReference type="Proteomes" id="UP000051547">
    <property type="component" value="Unassembled WGS sequence"/>
</dbReference>